<dbReference type="Pfam" id="PF01367">
    <property type="entry name" value="5_3_exonuc"/>
    <property type="match status" value="1"/>
</dbReference>
<evidence type="ECO:0000256" key="3">
    <source>
        <dbReference type="ARBA" id="ARBA00022932"/>
    </source>
</evidence>
<sequence>MDILISTGDKDMAQLVSAHVTLINTMNNVFIDEGGVVEKFGVRSDQIIDYLALVGDTSDNIPGVPKCGPKTAVKWLTRYENLQGVMDNAHDVGGKVGAYLQESIEFLPMSYELATIKTDVELEQSVDELRISAEDAEGLLQVFTELEFKPWVVELVASVDDKPAIIDITISYDIVLTESDLNAWIETLSLAEAFAFDTETTSVDYMLADLVGVSFCCEAGKAAYVPVAHDYEGAPAQLDTRLVLDKLKRLLEDPERTVIGQNLKYDISVLAKYGVQVKARIFDTMLESYVLNSVASRHNMDDLALKYLGEITVHFEDIAGKGAKQLTFNQIELEKAGHYAAEDADITYRLHETLYPKLIEHPSLASVYADIEIPLVDILSRVERTGVLLDESQLSSQSKELEKRMSELEQEAYGL</sequence>
<dbReference type="FunFam" id="3.30.420.10:FF:000026">
    <property type="entry name" value="DNA polymerase I"/>
    <property type="match status" value="1"/>
</dbReference>
<dbReference type="PANTHER" id="PTHR10133:SF27">
    <property type="entry name" value="DNA POLYMERASE NU"/>
    <property type="match status" value="1"/>
</dbReference>
<dbReference type="InterPro" id="IPR002298">
    <property type="entry name" value="DNA_polymerase_A"/>
</dbReference>
<dbReference type="GO" id="GO:0006261">
    <property type="term" value="P:DNA-templated DNA replication"/>
    <property type="evidence" value="ECO:0007669"/>
    <property type="project" value="InterPro"/>
</dbReference>
<evidence type="ECO:0000259" key="6">
    <source>
        <dbReference type="SMART" id="SM00475"/>
    </source>
</evidence>
<evidence type="ECO:0000259" key="5">
    <source>
        <dbReference type="SMART" id="SM00474"/>
    </source>
</evidence>
<dbReference type="PANTHER" id="PTHR10133">
    <property type="entry name" value="DNA POLYMERASE I"/>
    <property type="match status" value="1"/>
</dbReference>
<dbReference type="CDD" id="cd06139">
    <property type="entry name" value="DNA_polA_I_Ecoli_like_exo"/>
    <property type="match status" value="1"/>
</dbReference>
<dbReference type="SMART" id="SM00279">
    <property type="entry name" value="HhH2"/>
    <property type="match status" value="1"/>
</dbReference>
<feature type="domain" description="5'-3' exonuclease" evidence="6">
    <location>
        <begin position="1"/>
        <end position="132"/>
    </location>
</feature>
<dbReference type="InterPro" id="IPR036279">
    <property type="entry name" value="5-3_exonuclease_C_sf"/>
</dbReference>
<dbReference type="InterPro" id="IPR002421">
    <property type="entry name" value="5-3_exonuclease"/>
</dbReference>
<dbReference type="Gene3D" id="3.30.420.10">
    <property type="entry name" value="Ribonuclease H-like superfamily/Ribonuclease H"/>
    <property type="match status" value="1"/>
</dbReference>
<keyword evidence="3" id="KW-0239">DNA-directed DNA polymerase</keyword>
<dbReference type="InterPro" id="IPR002562">
    <property type="entry name" value="3'-5'_exonuclease_dom"/>
</dbReference>
<keyword evidence="4" id="KW-0238">DNA-binding</keyword>
<gene>
    <name evidence="7" type="ORF">METZ01_LOCUS268945</name>
</gene>
<dbReference type="GO" id="GO:0003677">
    <property type="term" value="F:DNA binding"/>
    <property type="evidence" value="ECO:0007669"/>
    <property type="project" value="UniProtKB-KW"/>
</dbReference>
<dbReference type="GO" id="GO:0006302">
    <property type="term" value="P:double-strand break repair"/>
    <property type="evidence" value="ECO:0007669"/>
    <property type="project" value="TreeGrafter"/>
</dbReference>
<dbReference type="SMART" id="SM00474">
    <property type="entry name" value="35EXOc"/>
    <property type="match status" value="1"/>
</dbReference>
<dbReference type="Pfam" id="PF01612">
    <property type="entry name" value="DNA_pol_A_exo1"/>
    <property type="match status" value="1"/>
</dbReference>
<dbReference type="GO" id="GO:0008408">
    <property type="term" value="F:3'-5' exonuclease activity"/>
    <property type="evidence" value="ECO:0007669"/>
    <property type="project" value="InterPro"/>
</dbReference>
<keyword evidence="1" id="KW-0808">Transferase</keyword>
<evidence type="ECO:0008006" key="8">
    <source>
        <dbReference type="Google" id="ProtNLM"/>
    </source>
</evidence>
<evidence type="ECO:0000256" key="2">
    <source>
        <dbReference type="ARBA" id="ARBA00022695"/>
    </source>
</evidence>
<dbReference type="InterPro" id="IPR008918">
    <property type="entry name" value="HhH2"/>
</dbReference>
<dbReference type="InterPro" id="IPR043502">
    <property type="entry name" value="DNA/RNA_pol_sf"/>
</dbReference>
<feature type="domain" description="3'-5' exonuclease" evidence="5">
    <location>
        <begin position="172"/>
        <end position="359"/>
    </location>
</feature>
<dbReference type="GO" id="GO:0003887">
    <property type="term" value="F:DNA-directed DNA polymerase activity"/>
    <property type="evidence" value="ECO:0007669"/>
    <property type="project" value="UniProtKB-KW"/>
</dbReference>
<dbReference type="AlphaFoldDB" id="A0A382K086"/>
<dbReference type="Gene3D" id="1.10.150.20">
    <property type="entry name" value="5' to 3' exonuclease, C-terminal subdomain"/>
    <property type="match status" value="1"/>
</dbReference>
<dbReference type="SMART" id="SM00475">
    <property type="entry name" value="53EXOc"/>
    <property type="match status" value="1"/>
</dbReference>
<organism evidence="7">
    <name type="scientific">marine metagenome</name>
    <dbReference type="NCBI Taxonomy" id="408172"/>
    <lineage>
        <taxon>unclassified sequences</taxon>
        <taxon>metagenomes</taxon>
        <taxon>ecological metagenomes</taxon>
    </lineage>
</organism>
<dbReference type="SUPFAM" id="SSF47807">
    <property type="entry name" value="5' to 3' exonuclease, C-terminal subdomain"/>
    <property type="match status" value="1"/>
</dbReference>
<keyword evidence="2" id="KW-0548">Nucleotidyltransferase</keyword>
<dbReference type="SUPFAM" id="SSF53098">
    <property type="entry name" value="Ribonuclease H-like"/>
    <property type="match status" value="1"/>
</dbReference>
<dbReference type="GO" id="GO:0008409">
    <property type="term" value="F:5'-3' exonuclease activity"/>
    <property type="evidence" value="ECO:0007669"/>
    <property type="project" value="InterPro"/>
</dbReference>
<proteinExistence type="predicted"/>
<dbReference type="FunFam" id="1.10.150.20:FF:000003">
    <property type="entry name" value="DNA polymerase I"/>
    <property type="match status" value="1"/>
</dbReference>
<evidence type="ECO:0000313" key="7">
    <source>
        <dbReference type="EMBL" id="SVC16091.1"/>
    </source>
</evidence>
<dbReference type="InterPro" id="IPR029060">
    <property type="entry name" value="PIN-like_dom_sf"/>
</dbReference>
<evidence type="ECO:0000256" key="1">
    <source>
        <dbReference type="ARBA" id="ARBA00022679"/>
    </source>
</evidence>
<accession>A0A382K086</accession>
<reference evidence="7" key="1">
    <citation type="submission" date="2018-05" db="EMBL/GenBank/DDBJ databases">
        <authorList>
            <person name="Lanie J.A."/>
            <person name="Ng W.-L."/>
            <person name="Kazmierczak K.M."/>
            <person name="Andrzejewski T.M."/>
            <person name="Davidsen T.M."/>
            <person name="Wayne K.J."/>
            <person name="Tettelin H."/>
            <person name="Glass J.I."/>
            <person name="Rusch D."/>
            <person name="Podicherti R."/>
            <person name="Tsui H.-C.T."/>
            <person name="Winkler M.E."/>
        </authorList>
    </citation>
    <scope>NUCLEOTIDE SEQUENCE</scope>
</reference>
<evidence type="ECO:0000256" key="4">
    <source>
        <dbReference type="ARBA" id="ARBA00023125"/>
    </source>
</evidence>
<dbReference type="SUPFAM" id="SSF56672">
    <property type="entry name" value="DNA/RNA polymerases"/>
    <property type="match status" value="1"/>
</dbReference>
<feature type="non-terminal residue" evidence="7">
    <location>
        <position position="415"/>
    </location>
</feature>
<dbReference type="EMBL" id="UINC01076689">
    <property type="protein sequence ID" value="SVC16091.1"/>
    <property type="molecule type" value="Genomic_DNA"/>
</dbReference>
<name>A0A382K086_9ZZZZ</name>
<dbReference type="CDD" id="cd09898">
    <property type="entry name" value="H3TH_53EXO"/>
    <property type="match status" value="1"/>
</dbReference>
<dbReference type="InterPro" id="IPR020045">
    <property type="entry name" value="DNA_polI_H3TH"/>
</dbReference>
<dbReference type="InterPro" id="IPR036397">
    <property type="entry name" value="RNaseH_sf"/>
</dbReference>
<dbReference type="Gene3D" id="3.40.50.1010">
    <property type="entry name" value="5'-nuclease"/>
    <property type="match status" value="1"/>
</dbReference>
<dbReference type="InterPro" id="IPR012337">
    <property type="entry name" value="RNaseH-like_sf"/>
</dbReference>
<dbReference type="SUPFAM" id="SSF88723">
    <property type="entry name" value="PIN domain-like"/>
    <property type="match status" value="1"/>
</dbReference>
<protein>
    <recommendedName>
        <fullName evidence="8">3'-5' exonuclease domain-containing protein</fullName>
    </recommendedName>
</protein>